<dbReference type="Gene3D" id="2.30.30.400">
    <property type="entry name" value="Rof-like"/>
    <property type="match status" value="1"/>
</dbReference>
<accession>A0A370D8C9</accession>
<dbReference type="InterPro" id="IPR038626">
    <property type="entry name" value="Rof-like_sf"/>
</dbReference>
<dbReference type="AlphaFoldDB" id="A0A370D8C9"/>
<evidence type="ECO:0000313" key="1">
    <source>
        <dbReference type="EMBL" id="RDH81161.1"/>
    </source>
</evidence>
<evidence type="ECO:0008006" key="3">
    <source>
        <dbReference type="Google" id="ProtNLM"/>
    </source>
</evidence>
<dbReference type="EMBL" id="QFXC01000013">
    <property type="protein sequence ID" value="RDH81161.1"/>
    <property type="molecule type" value="Genomic_DNA"/>
</dbReference>
<dbReference type="Pfam" id="PF07073">
    <property type="entry name" value="ROF"/>
    <property type="match status" value="1"/>
</dbReference>
<name>A0A370D8C9_9GAMM</name>
<gene>
    <name evidence="1" type="ORF">DIZ80_13675</name>
</gene>
<protein>
    <recommendedName>
        <fullName evidence="3">Transcriptional antiterminator, Rof</fullName>
    </recommendedName>
</protein>
<organism evidence="1 2">
    <name type="scientific">endosymbiont of Galathealinum brachiosum</name>
    <dbReference type="NCBI Taxonomy" id="2200906"/>
    <lineage>
        <taxon>Bacteria</taxon>
        <taxon>Pseudomonadati</taxon>
        <taxon>Pseudomonadota</taxon>
        <taxon>Gammaproteobacteria</taxon>
        <taxon>sulfur-oxidizing symbionts</taxon>
    </lineage>
</organism>
<keyword evidence="2" id="KW-1185">Reference proteome</keyword>
<comment type="caution">
    <text evidence="1">The sequence shown here is derived from an EMBL/GenBank/DDBJ whole genome shotgun (WGS) entry which is preliminary data.</text>
</comment>
<dbReference type="SUPFAM" id="SSF101744">
    <property type="entry name" value="Rof/RNase P subunit-like"/>
    <property type="match status" value="1"/>
</dbReference>
<reference evidence="1 2" key="1">
    <citation type="journal article" date="2018" name="ISME J.">
        <title>Endosymbiont genomes yield clues of tubeworm success.</title>
        <authorList>
            <person name="Li Y."/>
            <person name="Liles M.R."/>
            <person name="Halanych K.M."/>
        </authorList>
    </citation>
    <scope>NUCLEOTIDE SEQUENCE [LARGE SCALE GENOMIC DNA]</scope>
    <source>
        <strain evidence="1">A1464</strain>
    </source>
</reference>
<evidence type="ECO:0000313" key="2">
    <source>
        <dbReference type="Proteomes" id="UP000254266"/>
    </source>
</evidence>
<dbReference type="InterPro" id="IPR023534">
    <property type="entry name" value="Rof/RNase_P-like"/>
</dbReference>
<sequence>MPDKPYIPIACADYDIYEIAIMHNKRLRVKWMTEQGMIQSESLIPQKLQIINKAEYLIVDSKITDKIRLDKIQQAAIIEK</sequence>
<proteinExistence type="predicted"/>
<dbReference type="Proteomes" id="UP000254266">
    <property type="component" value="Unassembled WGS sequence"/>
</dbReference>
<dbReference type="InterPro" id="IPR009778">
    <property type="entry name" value="ROF"/>
</dbReference>